<dbReference type="PANTHER" id="PTHR47234:SF3">
    <property type="entry name" value="SECRETIN_TONB SHORT N-TERMINAL DOMAIN-CONTAINING PROTEIN"/>
    <property type="match status" value="1"/>
</dbReference>
<dbReference type="CDD" id="cd01347">
    <property type="entry name" value="ligand_gated_channel"/>
    <property type="match status" value="1"/>
</dbReference>
<evidence type="ECO:0000313" key="14">
    <source>
        <dbReference type="Proteomes" id="UP000001868"/>
    </source>
</evidence>
<keyword evidence="5 9" id="KW-0798">TonB box</keyword>
<dbReference type="InterPro" id="IPR012910">
    <property type="entry name" value="Plug_dom"/>
</dbReference>
<keyword evidence="7 8" id="KW-0998">Cell outer membrane</keyword>
<evidence type="ECO:0000256" key="9">
    <source>
        <dbReference type="RuleBase" id="RU003357"/>
    </source>
</evidence>
<evidence type="ECO:0000256" key="2">
    <source>
        <dbReference type="ARBA" id="ARBA00022448"/>
    </source>
</evidence>
<protein>
    <submittedName>
        <fullName evidence="13">TonB-dependent receptor</fullName>
    </submittedName>
</protein>
<dbReference type="InterPro" id="IPR037066">
    <property type="entry name" value="Plug_dom_sf"/>
</dbReference>
<evidence type="ECO:0000313" key="13">
    <source>
        <dbReference type="EMBL" id="ACG78781.1"/>
    </source>
</evidence>
<dbReference type="InterPro" id="IPR000531">
    <property type="entry name" value="Beta-barrel_TonB"/>
</dbReference>
<dbReference type="Proteomes" id="UP000001868">
    <property type="component" value="Chromosome"/>
</dbReference>
<dbReference type="eggNOG" id="COG4771">
    <property type="taxonomic scope" value="Bacteria"/>
</dbReference>
<evidence type="ECO:0000259" key="11">
    <source>
        <dbReference type="Pfam" id="PF00593"/>
    </source>
</evidence>
<dbReference type="AlphaFoldDB" id="B4RFW8"/>
<comment type="similarity">
    <text evidence="8 9">Belongs to the TonB-dependent receptor family.</text>
</comment>
<keyword evidence="4 8" id="KW-0812">Transmembrane</keyword>
<reference evidence="13 14" key="1">
    <citation type="journal article" date="2008" name="BMC Genomics">
        <title>Complete genome of Phenylobacterium zucineum - a novel facultative intracellular bacterium isolated from human erythroleukemia cell line K562.</title>
        <authorList>
            <person name="Luo Y."/>
            <person name="Xu X."/>
            <person name="Ding Z."/>
            <person name="Liu Z."/>
            <person name="Zhang B."/>
            <person name="Yan Z."/>
            <person name="Sun J."/>
            <person name="Hu S."/>
            <person name="Hu X."/>
        </authorList>
    </citation>
    <scope>NUCLEOTIDE SEQUENCE [LARGE SCALE GENOMIC DNA]</scope>
    <source>
        <strain evidence="13 14">HLK1</strain>
    </source>
</reference>
<keyword evidence="6 8" id="KW-0472">Membrane</keyword>
<evidence type="ECO:0000256" key="5">
    <source>
        <dbReference type="ARBA" id="ARBA00023077"/>
    </source>
</evidence>
<dbReference type="SUPFAM" id="SSF56935">
    <property type="entry name" value="Porins"/>
    <property type="match status" value="1"/>
</dbReference>
<feature type="signal peptide" evidence="10">
    <location>
        <begin position="1"/>
        <end position="36"/>
    </location>
</feature>
<dbReference type="GO" id="GO:0009279">
    <property type="term" value="C:cell outer membrane"/>
    <property type="evidence" value="ECO:0007669"/>
    <property type="project" value="UniProtKB-SubCell"/>
</dbReference>
<feature type="domain" description="TonB-dependent receptor plug" evidence="12">
    <location>
        <begin position="63"/>
        <end position="184"/>
    </location>
</feature>
<name>B4RFW8_PHEZH</name>
<evidence type="ECO:0000256" key="3">
    <source>
        <dbReference type="ARBA" id="ARBA00022452"/>
    </source>
</evidence>
<accession>B4RFW8</accession>
<keyword evidence="14" id="KW-1185">Reference proteome</keyword>
<keyword evidence="13" id="KW-0675">Receptor</keyword>
<feature type="chain" id="PRO_5002825421" evidence="10">
    <location>
        <begin position="37"/>
        <end position="833"/>
    </location>
</feature>
<sequence length="833" mass="89108">MAQECNRGGRVRLFRNTSAAAIFAGAVFASSAHAQAADPSGQGGADTLTEVVVTGVRGQPRSKLDSPTPIDVLSGEEIAKGGHANLYQDMQLQVPSFNYTTKAGSGTSSAILTGGLRGLNPDHTLVLVNGLRRHHTSLINVGQGLYNGSAPVDLGMIPTSAISRIEVLREGAAAQYGSDAISGVINVLLKDTEGGSLSAQYGQNMDRSDGEQLLIRGDYGFGISDAGSLNLFFSVTRQNRSDRSFPVASTVQLYPRLANGQPDPREATVNRLISRGFGIFPAKQWQIGFNGKQQIGELEAYAFGTYGRRITDIIYPPIIPNQSVALPEIYPNFAYPVQRIRETDGALAIGLRGDLNDWNWNLSSSLGENRAPQDMLESLNASLGPTTQTDFYIGALSAREWVNSLDVTRRFDLAGGGALQVSFGAQHRLERFKISPGEPASYVLGTYVRPAGQAFAGVPLPGGAFFAPGLRPADSGSWSRNVVAGYVELGYEPTDRLFVGTAGRIENYDDSSGTSLVGKIDGRYKLNEWLSLRGSFGNGFRAPSLAQQHYSKASVTPSTAAANLGTVITNQILPVGHPAAVALGSSPLKPEKSVDASVGLTISPAPNFNVTIDGYTVKLDDRIVLGSILQGAAVANILAANGIDRNLTGQYFTNAVSTRTSGVDIIATYRKDLENFGNLKLTAAVNINKTKITHIDPNPAALSALGAAYVQVDRVARGYLTEAVPESKVALGVNWTRDKFELNLQGVRYDEFTAPGSTAALDRFFPSQWIANAQVRYSLTDQVTVAAGADNIFNEYPPANNIPLAQYGYNQYPRFGPFGFTGGFYYGRVEVKF</sequence>
<evidence type="ECO:0000256" key="7">
    <source>
        <dbReference type="ARBA" id="ARBA00023237"/>
    </source>
</evidence>
<proteinExistence type="inferred from homology"/>
<dbReference type="Pfam" id="PF07715">
    <property type="entry name" value="Plug"/>
    <property type="match status" value="1"/>
</dbReference>
<dbReference type="KEGG" id="pzu:PHZ_c2372"/>
<keyword evidence="2 8" id="KW-0813">Transport</keyword>
<evidence type="ECO:0000256" key="6">
    <source>
        <dbReference type="ARBA" id="ARBA00023136"/>
    </source>
</evidence>
<dbReference type="Gene3D" id="2.40.170.20">
    <property type="entry name" value="TonB-dependent receptor, beta-barrel domain"/>
    <property type="match status" value="1"/>
</dbReference>
<dbReference type="STRING" id="450851.PHZ_c2372"/>
<dbReference type="EMBL" id="CP000747">
    <property type="protein sequence ID" value="ACG78781.1"/>
    <property type="molecule type" value="Genomic_DNA"/>
</dbReference>
<evidence type="ECO:0000256" key="10">
    <source>
        <dbReference type="SAM" id="SignalP"/>
    </source>
</evidence>
<evidence type="ECO:0000259" key="12">
    <source>
        <dbReference type="Pfam" id="PF07715"/>
    </source>
</evidence>
<dbReference type="PROSITE" id="PS52016">
    <property type="entry name" value="TONB_DEPENDENT_REC_3"/>
    <property type="match status" value="1"/>
</dbReference>
<dbReference type="HOGENOM" id="CLU_010745_1_1_5"/>
<organism evidence="13 14">
    <name type="scientific">Phenylobacterium zucineum (strain HLK1)</name>
    <dbReference type="NCBI Taxonomy" id="450851"/>
    <lineage>
        <taxon>Bacteria</taxon>
        <taxon>Pseudomonadati</taxon>
        <taxon>Pseudomonadota</taxon>
        <taxon>Alphaproteobacteria</taxon>
        <taxon>Caulobacterales</taxon>
        <taxon>Caulobacteraceae</taxon>
        <taxon>Phenylobacterium</taxon>
    </lineage>
</organism>
<keyword evidence="3 8" id="KW-1134">Transmembrane beta strand</keyword>
<feature type="domain" description="TonB-dependent receptor-like beta-barrel" evidence="11">
    <location>
        <begin position="339"/>
        <end position="792"/>
    </location>
</feature>
<gene>
    <name evidence="13" type="ordered locus">PHZ_c2372</name>
</gene>
<dbReference type="Gene3D" id="2.170.130.10">
    <property type="entry name" value="TonB-dependent receptor, plug domain"/>
    <property type="match status" value="1"/>
</dbReference>
<evidence type="ECO:0000256" key="1">
    <source>
        <dbReference type="ARBA" id="ARBA00004571"/>
    </source>
</evidence>
<dbReference type="Pfam" id="PF00593">
    <property type="entry name" value="TonB_dep_Rec_b-barrel"/>
    <property type="match status" value="1"/>
</dbReference>
<comment type="subcellular location">
    <subcellularLocation>
        <location evidence="1 8">Cell outer membrane</location>
        <topology evidence="1 8">Multi-pass membrane protein</topology>
    </subcellularLocation>
</comment>
<evidence type="ECO:0000256" key="8">
    <source>
        <dbReference type="PROSITE-ProRule" id="PRU01360"/>
    </source>
</evidence>
<evidence type="ECO:0000256" key="4">
    <source>
        <dbReference type="ARBA" id="ARBA00022692"/>
    </source>
</evidence>
<dbReference type="PANTHER" id="PTHR47234">
    <property type="match status" value="1"/>
</dbReference>
<keyword evidence="10" id="KW-0732">Signal</keyword>
<dbReference type="InterPro" id="IPR039426">
    <property type="entry name" value="TonB-dep_rcpt-like"/>
</dbReference>
<dbReference type="InterPro" id="IPR036942">
    <property type="entry name" value="Beta-barrel_TonB_sf"/>
</dbReference>